<gene>
    <name evidence="1" type="ORF">K3G42_001856</name>
</gene>
<comment type="caution">
    <text evidence="1">The sequence shown here is derived from an EMBL/GenBank/DDBJ whole genome shotgun (WGS) entry which is preliminary data.</text>
</comment>
<name>A0ACB8F1D4_9SAUR</name>
<dbReference type="Proteomes" id="UP000827872">
    <property type="component" value="Linkage Group LG05"/>
</dbReference>
<accession>A0ACB8F1D4</accession>
<evidence type="ECO:0000313" key="2">
    <source>
        <dbReference type="Proteomes" id="UP000827872"/>
    </source>
</evidence>
<proteinExistence type="predicted"/>
<sequence>MAPAIEKDSMVTAGERRWSSEEGGPGIQEKELGQTKGRKEATETSSGGGGNWDHCTDVLASMRWGHDKELNQAVGLPGPLSSELQSQQDPLFLKLKIREVTVSRKTFLEFDRCAARGGFPEELSNQWPICTSQIPGRI</sequence>
<keyword evidence="2" id="KW-1185">Reference proteome</keyword>
<dbReference type="EMBL" id="CM037618">
    <property type="protein sequence ID" value="KAH7998859.1"/>
    <property type="molecule type" value="Genomic_DNA"/>
</dbReference>
<evidence type="ECO:0000313" key="1">
    <source>
        <dbReference type="EMBL" id="KAH7998859.1"/>
    </source>
</evidence>
<reference evidence="1" key="1">
    <citation type="submission" date="2021-08" db="EMBL/GenBank/DDBJ databases">
        <title>The first chromosome-level gecko genome reveals the dynamic sex chromosomes of Neotropical dwarf geckos (Sphaerodactylidae: Sphaerodactylus).</title>
        <authorList>
            <person name="Pinto B.J."/>
            <person name="Keating S.E."/>
            <person name="Gamble T."/>
        </authorList>
    </citation>
    <scope>NUCLEOTIDE SEQUENCE</scope>
    <source>
        <strain evidence="1">TG3544</strain>
    </source>
</reference>
<organism evidence="1 2">
    <name type="scientific">Sphaerodactylus townsendi</name>
    <dbReference type="NCBI Taxonomy" id="933632"/>
    <lineage>
        <taxon>Eukaryota</taxon>
        <taxon>Metazoa</taxon>
        <taxon>Chordata</taxon>
        <taxon>Craniata</taxon>
        <taxon>Vertebrata</taxon>
        <taxon>Euteleostomi</taxon>
        <taxon>Lepidosauria</taxon>
        <taxon>Squamata</taxon>
        <taxon>Bifurcata</taxon>
        <taxon>Gekkota</taxon>
        <taxon>Sphaerodactylidae</taxon>
        <taxon>Sphaerodactylus</taxon>
    </lineage>
</organism>
<protein>
    <submittedName>
        <fullName evidence="1">Uncharacterized protein</fullName>
    </submittedName>
</protein>